<name>A0A809SEA8_9PROT</name>
<evidence type="ECO:0000256" key="4">
    <source>
        <dbReference type="ARBA" id="ARBA00016218"/>
    </source>
</evidence>
<dbReference type="AlphaFoldDB" id="A0A809SEA8"/>
<evidence type="ECO:0000256" key="8">
    <source>
        <dbReference type="ARBA" id="ARBA00022840"/>
    </source>
</evidence>
<dbReference type="GO" id="GO:0003848">
    <property type="term" value="F:2-amino-4-hydroxy-6-hydroxymethyldihydropteridine diphosphokinase activity"/>
    <property type="evidence" value="ECO:0007669"/>
    <property type="project" value="UniProtKB-EC"/>
</dbReference>
<evidence type="ECO:0000256" key="11">
    <source>
        <dbReference type="ARBA" id="ARBA00029766"/>
    </source>
</evidence>
<keyword evidence="8" id="KW-0067">ATP-binding</keyword>
<evidence type="ECO:0000256" key="9">
    <source>
        <dbReference type="ARBA" id="ARBA00022909"/>
    </source>
</evidence>
<dbReference type="GO" id="GO:0046654">
    <property type="term" value="P:tetrahydrofolate biosynthetic process"/>
    <property type="evidence" value="ECO:0007669"/>
    <property type="project" value="UniProtKB-UniPathway"/>
</dbReference>
<dbReference type="GO" id="GO:0046656">
    <property type="term" value="P:folic acid biosynthetic process"/>
    <property type="evidence" value="ECO:0007669"/>
    <property type="project" value="UniProtKB-KW"/>
</dbReference>
<keyword evidence="15" id="KW-1185">Reference proteome</keyword>
<comment type="similarity">
    <text evidence="2">Belongs to the HPPK family.</text>
</comment>
<dbReference type="UniPathway" id="UPA00077">
    <property type="reaction ID" value="UER00155"/>
</dbReference>
<evidence type="ECO:0000313" key="14">
    <source>
        <dbReference type="EMBL" id="BBP01257.1"/>
    </source>
</evidence>
<keyword evidence="6" id="KW-0547">Nucleotide-binding</keyword>
<evidence type="ECO:0000259" key="13">
    <source>
        <dbReference type="Pfam" id="PF01288"/>
    </source>
</evidence>
<dbReference type="GO" id="GO:0005524">
    <property type="term" value="F:ATP binding"/>
    <property type="evidence" value="ECO:0007669"/>
    <property type="project" value="UniProtKB-KW"/>
</dbReference>
<dbReference type="EC" id="2.7.6.3" evidence="3"/>
<evidence type="ECO:0000256" key="7">
    <source>
        <dbReference type="ARBA" id="ARBA00022777"/>
    </source>
</evidence>
<sequence>MNKNPAHAYIALGSNLANPAQQVLRAFNALDKLSNSQLLARSSLYLTAPVGYADQPDFINAVAHITTELTPAQLLNAVLEVEHQFGRERTFQNAPRILDLDVLLYDDTQQHEAGLTLPHPRMHERAFVLVPLAEIAPDLLIPGRGHLSTWLQAVQNQDLHKVADNWQPSER</sequence>
<dbReference type="Pfam" id="PF01288">
    <property type="entry name" value="HPPK"/>
    <property type="match status" value="1"/>
</dbReference>
<dbReference type="Proteomes" id="UP000463939">
    <property type="component" value="Chromosome"/>
</dbReference>
<organism evidence="14 15">
    <name type="scientific">Sulfuriferula nivalis</name>
    <dbReference type="NCBI Taxonomy" id="2675298"/>
    <lineage>
        <taxon>Bacteria</taxon>
        <taxon>Pseudomonadati</taxon>
        <taxon>Pseudomonadota</taxon>
        <taxon>Betaproteobacteria</taxon>
        <taxon>Nitrosomonadales</taxon>
        <taxon>Sulfuricellaceae</taxon>
        <taxon>Sulfuriferula</taxon>
    </lineage>
</organism>
<protein>
    <recommendedName>
        <fullName evidence="4">2-amino-4-hydroxy-6-hydroxymethyldihydropteridine pyrophosphokinase</fullName>
        <ecNumber evidence="3">2.7.6.3</ecNumber>
    </recommendedName>
    <alternativeName>
        <fullName evidence="11">6-hydroxymethyl-7,8-dihydropterin pyrophosphokinase</fullName>
    </alternativeName>
    <alternativeName>
        <fullName evidence="12">7,8-dihydro-6-hydroxymethylpterin-pyrophosphokinase</fullName>
    </alternativeName>
</protein>
<evidence type="ECO:0000256" key="1">
    <source>
        <dbReference type="ARBA" id="ARBA00005051"/>
    </source>
</evidence>
<reference evidence="15" key="1">
    <citation type="submission" date="2019-11" db="EMBL/GenBank/DDBJ databases">
        <title>Isolation and characterization of a novel species in the genus Sulfuriferula.</title>
        <authorList>
            <person name="Mochizuki J."/>
            <person name="Kojima H."/>
            <person name="Fukui M."/>
        </authorList>
    </citation>
    <scope>NUCLEOTIDE SEQUENCE [LARGE SCALE GENOMIC DNA]</scope>
    <source>
        <strain evidence="15">SGTM</strain>
    </source>
</reference>
<dbReference type="EMBL" id="AP021881">
    <property type="protein sequence ID" value="BBP01257.1"/>
    <property type="molecule type" value="Genomic_DNA"/>
</dbReference>
<evidence type="ECO:0000256" key="10">
    <source>
        <dbReference type="ARBA" id="ARBA00029409"/>
    </source>
</evidence>
<dbReference type="SUPFAM" id="SSF55083">
    <property type="entry name" value="6-hydroxymethyl-7,8-dihydropterin pyrophosphokinase, HPPK"/>
    <property type="match status" value="1"/>
</dbReference>
<accession>A0A809SEA8</accession>
<evidence type="ECO:0000256" key="12">
    <source>
        <dbReference type="ARBA" id="ARBA00033413"/>
    </source>
</evidence>
<comment type="pathway">
    <text evidence="1">Cofactor biosynthesis; tetrahydrofolate biosynthesis; 2-amino-4-hydroxy-6-hydroxymethyl-7,8-dihydropteridine diphosphate from 7,8-dihydroneopterin triphosphate: step 4/4.</text>
</comment>
<evidence type="ECO:0000313" key="15">
    <source>
        <dbReference type="Proteomes" id="UP000463939"/>
    </source>
</evidence>
<evidence type="ECO:0000256" key="2">
    <source>
        <dbReference type="ARBA" id="ARBA00005810"/>
    </source>
</evidence>
<keyword evidence="5" id="KW-0808">Transferase</keyword>
<keyword evidence="9" id="KW-0289">Folate biosynthesis</keyword>
<dbReference type="RefSeq" id="WP_162085059.1">
    <property type="nucleotide sequence ID" value="NZ_AP021881.1"/>
</dbReference>
<feature type="domain" description="7,8-dihydro-6-hydroxymethylpterin-pyrophosphokinase" evidence="13">
    <location>
        <begin position="9"/>
        <end position="137"/>
    </location>
</feature>
<proteinExistence type="inferred from homology"/>
<dbReference type="CDD" id="cd00483">
    <property type="entry name" value="HPPK"/>
    <property type="match status" value="1"/>
</dbReference>
<gene>
    <name evidence="14" type="primary">folK</name>
    <name evidence="14" type="ORF">SFSGTM_19650</name>
</gene>
<dbReference type="PANTHER" id="PTHR43071:SF1">
    <property type="entry name" value="2-AMINO-4-HYDROXY-6-HYDROXYMETHYLDIHYDROPTERIDINE PYROPHOSPHOKINASE"/>
    <property type="match status" value="1"/>
</dbReference>
<evidence type="ECO:0000256" key="3">
    <source>
        <dbReference type="ARBA" id="ARBA00013253"/>
    </source>
</evidence>
<dbReference type="InterPro" id="IPR035907">
    <property type="entry name" value="Hppk_sf"/>
</dbReference>
<dbReference type="KEGG" id="sniv:SFSGTM_19650"/>
<dbReference type="Gene3D" id="3.30.70.560">
    <property type="entry name" value="7,8-Dihydro-6-hydroxymethylpterin-pyrophosphokinase HPPK"/>
    <property type="match status" value="1"/>
</dbReference>
<evidence type="ECO:0000256" key="6">
    <source>
        <dbReference type="ARBA" id="ARBA00022741"/>
    </source>
</evidence>
<dbReference type="InterPro" id="IPR000550">
    <property type="entry name" value="Hppk"/>
</dbReference>
<dbReference type="GO" id="GO:0016301">
    <property type="term" value="F:kinase activity"/>
    <property type="evidence" value="ECO:0007669"/>
    <property type="project" value="UniProtKB-KW"/>
</dbReference>
<evidence type="ECO:0000256" key="5">
    <source>
        <dbReference type="ARBA" id="ARBA00022679"/>
    </source>
</evidence>
<keyword evidence="7 14" id="KW-0418">Kinase</keyword>
<dbReference type="NCBIfam" id="TIGR01498">
    <property type="entry name" value="folK"/>
    <property type="match status" value="1"/>
</dbReference>
<dbReference type="PANTHER" id="PTHR43071">
    <property type="entry name" value="2-AMINO-4-HYDROXY-6-HYDROXYMETHYLDIHYDROPTERIDINE PYROPHOSPHOKINASE"/>
    <property type="match status" value="1"/>
</dbReference>
<comment type="function">
    <text evidence="10">Catalyzes the transfer of pyrophosphate from adenosine triphosphate (ATP) to 6-hydroxymethyl-7,8-dihydropterin, an enzymatic step in folate biosynthesis pathway.</text>
</comment>